<dbReference type="PROSITE" id="PS00092">
    <property type="entry name" value="N6_MTASE"/>
    <property type="match status" value="1"/>
</dbReference>
<dbReference type="InterPro" id="IPR002052">
    <property type="entry name" value="DNA_methylase_N6_adenine_CS"/>
</dbReference>
<dbReference type="EMBL" id="MZNU01000364">
    <property type="protein sequence ID" value="OWO99324.1"/>
    <property type="molecule type" value="Genomic_DNA"/>
</dbReference>
<comment type="function">
    <text evidence="5">S-adenosyl-L-methionine-dependent protein-lysine N-methyltransferase that trimethylates elongation factor 1-alpha at 'Lys-79'.</text>
</comment>
<evidence type="ECO:0000256" key="3">
    <source>
        <dbReference type="ARBA" id="ARBA00022603"/>
    </source>
</evidence>
<dbReference type="InParanoid" id="A0A218YVP3"/>
<reference evidence="6 7" key="1">
    <citation type="submission" date="2017-04" db="EMBL/GenBank/DDBJ databases">
        <title>Draft genome sequence of Marssonina coronaria NL1: causal agent of apple blotch.</title>
        <authorList>
            <person name="Cheng Q."/>
        </authorList>
    </citation>
    <scope>NUCLEOTIDE SEQUENCE [LARGE SCALE GENOMIC DNA]</scope>
    <source>
        <strain evidence="6 7">NL1</strain>
    </source>
</reference>
<proteinExistence type="inferred from homology"/>
<evidence type="ECO:0000313" key="6">
    <source>
        <dbReference type="EMBL" id="OWO99324.1"/>
    </source>
</evidence>
<evidence type="ECO:0000256" key="5">
    <source>
        <dbReference type="HAMAP-Rule" id="MF_03187"/>
    </source>
</evidence>
<keyword evidence="4 5" id="KW-0808">Transferase</keyword>
<keyword evidence="2 5" id="KW-0963">Cytoplasm</keyword>
<protein>
    <recommendedName>
        <fullName evidence="5">Protein-lysine N-methyltransferase EFM5</fullName>
        <ecNumber evidence="5">2.1.1.-</ecNumber>
    </recommendedName>
    <alternativeName>
        <fullName evidence="5">Elongation factor methyltransferase 5</fullName>
    </alternativeName>
</protein>
<dbReference type="InterPro" id="IPR019369">
    <property type="entry name" value="Efm5/EEF1AKMT1"/>
</dbReference>
<dbReference type="GO" id="GO:0005737">
    <property type="term" value="C:cytoplasm"/>
    <property type="evidence" value="ECO:0007669"/>
    <property type="project" value="UniProtKB-SubCell"/>
</dbReference>
<dbReference type="FunCoup" id="A0A218YVP3">
    <property type="interactions" value="267"/>
</dbReference>
<evidence type="ECO:0000313" key="7">
    <source>
        <dbReference type="Proteomes" id="UP000242519"/>
    </source>
</evidence>
<comment type="similarity">
    <text evidence="5">Belongs to the class I-like SAM-binding methyltransferase superfamily. EFM5 family.</text>
</comment>
<dbReference type="GO" id="GO:0003676">
    <property type="term" value="F:nucleic acid binding"/>
    <property type="evidence" value="ECO:0007669"/>
    <property type="project" value="InterPro"/>
</dbReference>
<dbReference type="Proteomes" id="UP000242519">
    <property type="component" value="Unassembled WGS sequence"/>
</dbReference>
<dbReference type="EC" id="2.1.1.-" evidence="5"/>
<accession>A0A218YVP3</accession>
<organism evidence="6 7">
    <name type="scientific">Diplocarpon coronariae</name>
    <dbReference type="NCBI Taxonomy" id="2795749"/>
    <lineage>
        <taxon>Eukaryota</taxon>
        <taxon>Fungi</taxon>
        <taxon>Dikarya</taxon>
        <taxon>Ascomycota</taxon>
        <taxon>Pezizomycotina</taxon>
        <taxon>Leotiomycetes</taxon>
        <taxon>Helotiales</taxon>
        <taxon>Drepanopezizaceae</taxon>
        <taxon>Diplocarpon</taxon>
    </lineage>
</organism>
<comment type="caution">
    <text evidence="6">The sequence shown here is derived from an EMBL/GenBank/DDBJ whole genome shotgun (WGS) entry which is preliminary data.</text>
</comment>
<evidence type="ECO:0000256" key="2">
    <source>
        <dbReference type="ARBA" id="ARBA00022490"/>
    </source>
</evidence>
<dbReference type="HAMAP" id="MF_03187">
    <property type="entry name" value="Methyltr_EFM5"/>
    <property type="match status" value="1"/>
</dbReference>
<dbReference type="GO" id="GO:0032259">
    <property type="term" value="P:methylation"/>
    <property type="evidence" value="ECO:0007669"/>
    <property type="project" value="UniProtKB-KW"/>
</dbReference>
<dbReference type="GO" id="GO:0016279">
    <property type="term" value="F:protein-lysine N-methyltransferase activity"/>
    <property type="evidence" value="ECO:0007669"/>
    <property type="project" value="UniProtKB-UniRule"/>
</dbReference>
<evidence type="ECO:0000256" key="4">
    <source>
        <dbReference type="ARBA" id="ARBA00022679"/>
    </source>
</evidence>
<keyword evidence="3 5" id="KW-0489">Methyltransferase</keyword>
<dbReference type="InterPro" id="IPR041370">
    <property type="entry name" value="Mlase_EEF1AKMT1/ZCCHC4"/>
</dbReference>
<dbReference type="AlphaFoldDB" id="A0A218YVP3"/>
<sequence>MGDMESDDEDPVLSGSALSALEEFYAERDAREKQFANLKAIAGQEHDAAAKPAPLTMDAFAEDWNESQFWVRRGKYSDETAKALAEELLAGAGAGTRIAVVSAPSVFVQLKNILAARATEESERPRLWLLEFDRRFEVFPEFVFYDFNDPLRLPPAMKASVDHIICDPPFLSEDCQTKAAMTVRWLSKSWGVAPDKRATDSRIIQCTGERMETLVNKLYRAQGIATTTFEPAHVKGLSNEFSCYANFECARWRWKTSSIL</sequence>
<keyword evidence="7" id="KW-1185">Reference proteome</keyword>
<dbReference type="PANTHER" id="PTHR13200">
    <property type="entry name" value="EEF1A LYSINE METHYLTRANSFERASE 1"/>
    <property type="match status" value="1"/>
</dbReference>
<evidence type="ECO:0000256" key="1">
    <source>
        <dbReference type="ARBA" id="ARBA00004496"/>
    </source>
</evidence>
<name>A0A218YVP3_9HELO</name>
<comment type="subcellular location">
    <subcellularLocation>
        <location evidence="1 5">Cytoplasm</location>
    </subcellularLocation>
</comment>
<dbReference type="Pfam" id="PF10237">
    <property type="entry name" value="N6-adenineMlase"/>
    <property type="match status" value="1"/>
</dbReference>
<dbReference type="OrthoDB" id="206354at2759"/>
<dbReference type="PANTHER" id="PTHR13200:SF0">
    <property type="entry name" value="EEF1A LYSINE METHYLTRANSFERASE 1"/>
    <property type="match status" value="1"/>
</dbReference>
<gene>
    <name evidence="5" type="primary">EFM5</name>
    <name evidence="6" type="ORF">B2J93_432</name>
</gene>
<dbReference type="STRING" id="503106.A0A218YVP3"/>